<dbReference type="EMBL" id="BOOG01000014">
    <property type="protein sequence ID" value="GIH69381.1"/>
    <property type="molecule type" value="Genomic_DNA"/>
</dbReference>
<dbReference type="Proteomes" id="UP000610966">
    <property type="component" value="Unassembled WGS sequence"/>
</dbReference>
<name>A0A8J3R7U8_9ACTN</name>
<sequence length="62" mass="6781">MIRQRLVTGLSAFVPTKTMPEWPRRWVEIDPVTHLADAVRGLPSPPHASIVAHPVGAPVYSA</sequence>
<evidence type="ECO:0000313" key="1">
    <source>
        <dbReference type="EMBL" id="GIH69381.1"/>
    </source>
</evidence>
<evidence type="ECO:0000313" key="2">
    <source>
        <dbReference type="Proteomes" id="UP000610966"/>
    </source>
</evidence>
<proteinExistence type="predicted"/>
<reference evidence="1" key="1">
    <citation type="submission" date="2021-01" db="EMBL/GenBank/DDBJ databases">
        <title>Whole genome shotgun sequence of Sphaerimonospora thailandensis NBRC 107569.</title>
        <authorList>
            <person name="Komaki H."/>
            <person name="Tamura T."/>
        </authorList>
    </citation>
    <scope>NUCLEOTIDE SEQUENCE</scope>
    <source>
        <strain evidence="1">NBRC 107569</strain>
    </source>
</reference>
<comment type="caution">
    <text evidence="1">The sequence shown here is derived from an EMBL/GenBank/DDBJ whole genome shotgun (WGS) entry which is preliminary data.</text>
</comment>
<dbReference type="AlphaFoldDB" id="A0A8J3R7U8"/>
<gene>
    <name evidence="1" type="ORF">Mth01_16340</name>
</gene>
<organism evidence="1 2">
    <name type="scientific">Sphaerimonospora thailandensis</name>
    <dbReference type="NCBI Taxonomy" id="795644"/>
    <lineage>
        <taxon>Bacteria</taxon>
        <taxon>Bacillati</taxon>
        <taxon>Actinomycetota</taxon>
        <taxon>Actinomycetes</taxon>
        <taxon>Streptosporangiales</taxon>
        <taxon>Streptosporangiaceae</taxon>
        <taxon>Sphaerimonospora</taxon>
    </lineage>
</organism>
<protein>
    <submittedName>
        <fullName evidence="1">Uncharacterized protein</fullName>
    </submittedName>
</protein>
<accession>A0A8J3R7U8</accession>
<dbReference type="RefSeq" id="WP_204013848.1">
    <property type="nucleotide sequence ID" value="NZ_BOOG01000014.1"/>
</dbReference>
<keyword evidence="2" id="KW-1185">Reference proteome</keyword>